<name>A0A919YEQ5_9BACL</name>
<sequence length="737" mass="83895">MIKRRTLFLWISAAVVLIAGGIVAGFMASAPPRAVFKDEDGTKFTFKTEGDHFMRYDRDGNWKEMFVKGVNLGATVPGHFPGELPATEEDYLRWFKEINEMGANVIRVYTVHQPVFYSALAKYNQDKGHDPLYFMQGIWSPEEELIASQDAYSGQIEEQFKAEIRKAVAAVYGDISVPEKQGASSGEYKTNAGQYLMAWHIGTEWDPGMVKNTNKTHSDVPAYKGEYFSGTQDASPFENWLAELLDYAAGQEKQYGWEHPVTFTNWVTTDVLSHPGEPLFEEDMVSVDARHVRPTGWKGGYFAAYHVYPYYPDFFRTDGSLQTIKDKQGNFNTYKAYLRQLKAKFKDMPIMVTEYGVPSSVGVSHFGAGGRDQGGHNEQEQGEIDASLTRDIYDEGYAGAILFMWQDEWFKKTWNTMPFEIPADRRAYWINVLTNEKMFGVLGMLPGKENQVIIDGKLSEWDGLPQDEVQHWQGQVPGIRDMRITHDEGYLYLGIELEKDFDPKTTKLYIGADTIPGGNQPSKNQLPGRKLEGGALEALIEIGKDEESQVKIASDYDFHARLYGKEGYWMLPETKPEQDPPFHPWKLAISLQMSPPDTRFAHPFIDKTIGMLKRGTTDRSKAQFDSLTSWQYSGNIIEMRIPWMLLGFSDPSSLQVIDYSPLKQGKAFSTVTTDGIRLIPWLVQKGETKASWPGQASDTLDIRNIKPYTWKPWDTVHYSEQLKQSYYAMQKVYSELK</sequence>
<evidence type="ECO:0000313" key="1">
    <source>
        <dbReference type="EMBL" id="GIO47765.1"/>
    </source>
</evidence>
<accession>A0A919YEQ5</accession>
<dbReference type="EMBL" id="BORT01000009">
    <property type="protein sequence ID" value="GIO47765.1"/>
    <property type="molecule type" value="Genomic_DNA"/>
</dbReference>
<dbReference type="RefSeq" id="WP_212978546.1">
    <property type="nucleotide sequence ID" value="NZ_AP025343.1"/>
</dbReference>
<dbReference type="Proteomes" id="UP000682811">
    <property type="component" value="Unassembled WGS sequence"/>
</dbReference>
<dbReference type="InterPro" id="IPR017853">
    <property type="entry name" value="GH"/>
</dbReference>
<organism evidence="1 2">
    <name type="scientific">Paenibacillus azoreducens</name>
    <dbReference type="NCBI Taxonomy" id="116718"/>
    <lineage>
        <taxon>Bacteria</taxon>
        <taxon>Bacillati</taxon>
        <taxon>Bacillota</taxon>
        <taxon>Bacilli</taxon>
        <taxon>Bacillales</taxon>
        <taxon>Paenibacillaceae</taxon>
        <taxon>Paenibacillus</taxon>
    </lineage>
</organism>
<dbReference type="SUPFAM" id="SSF51445">
    <property type="entry name" value="(Trans)glycosidases"/>
    <property type="match status" value="1"/>
</dbReference>
<dbReference type="Gene3D" id="3.20.20.80">
    <property type="entry name" value="Glycosidases"/>
    <property type="match status" value="2"/>
</dbReference>
<reference evidence="1 2" key="1">
    <citation type="submission" date="2021-03" db="EMBL/GenBank/DDBJ databases">
        <title>Antimicrobial resistance genes in bacteria isolated from Japanese honey, and their potential for conferring macrolide and lincosamide resistance in the American foulbrood pathogen Paenibacillus larvae.</title>
        <authorList>
            <person name="Okamoto M."/>
            <person name="Kumagai M."/>
            <person name="Kanamori H."/>
            <person name="Takamatsu D."/>
        </authorList>
    </citation>
    <scope>NUCLEOTIDE SEQUENCE [LARGE SCALE GENOMIC DNA]</scope>
    <source>
        <strain evidence="1 2">J34TS1</strain>
    </source>
</reference>
<keyword evidence="2" id="KW-1185">Reference proteome</keyword>
<evidence type="ECO:0000313" key="2">
    <source>
        <dbReference type="Proteomes" id="UP000682811"/>
    </source>
</evidence>
<protein>
    <submittedName>
        <fullName evidence="1">Uncharacterized protein</fullName>
    </submittedName>
</protein>
<dbReference type="AlphaFoldDB" id="A0A919YEQ5"/>
<dbReference type="Gene3D" id="2.60.40.1190">
    <property type="match status" value="1"/>
</dbReference>
<gene>
    <name evidence="1" type="ORF">J34TS1_25300</name>
</gene>
<comment type="caution">
    <text evidence="1">The sequence shown here is derived from an EMBL/GenBank/DDBJ whole genome shotgun (WGS) entry which is preliminary data.</text>
</comment>
<proteinExistence type="predicted"/>